<dbReference type="VEuPathDB" id="TrichDB:TVAGG3_0350130"/>
<dbReference type="PANTHER" id="PTHR12968:SF2">
    <property type="entry name" value="B9 DOMAIN-CONTAINING PROTEIN 2"/>
    <property type="match status" value="1"/>
</dbReference>
<dbReference type="eggNOG" id="KOG4028">
    <property type="taxonomic scope" value="Eukaryota"/>
</dbReference>
<dbReference type="GO" id="GO:0060271">
    <property type="term" value="P:cilium assembly"/>
    <property type="evidence" value="ECO:0000318"/>
    <property type="project" value="GO_Central"/>
</dbReference>
<dbReference type="KEGG" id="tva:4765812"/>
<dbReference type="STRING" id="5722.A2EHD3"/>
<dbReference type="VEuPathDB" id="TrichDB:TVAG_064580"/>
<dbReference type="PANTHER" id="PTHR12968">
    <property type="entry name" value="B9 DOMAIN-CONTAINING"/>
    <property type="match status" value="1"/>
</dbReference>
<dbReference type="Proteomes" id="UP000001542">
    <property type="component" value="Unassembled WGS sequence"/>
</dbReference>
<evidence type="ECO:0000313" key="7">
    <source>
        <dbReference type="EMBL" id="EAY07911.1"/>
    </source>
</evidence>
<keyword evidence="5" id="KW-0966">Cell projection</keyword>
<protein>
    <recommendedName>
        <fullName evidence="6">B9 domain-containing protein 2</fullName>
    </recommendedName>
</protein>
<accession>A2EHD3</accession>
<name>A2EHD3_TRIV3</name>
<sequence length="178" mass="19820">MTQSADAYFIGRIIGSTGFRDGSFCRYWLVAGDQWKLLGGLDHGQTQTDNSADLSDSCIWSHPIDIHYEFTGIQGWPKISFEVWEHDSLGRSYLGGYGFANLPTSPGNHDITVDLWRPIGSIMEDLEVNFVGGSPHLRNQGLVHTPNDRFRLKSESSGTVKLNISLILGRVSQFQVAF</sequence>
<dbReference type="PROSITE" id="PS51381">
    <property type="entry name" value="C2_B9"/>
    <property type="match status" value="1"/>
</dbReference>
<dbReference type="InParanoid" id="A2EHD3"/>
<dbReference type="AlphaFoldDB" id="A2EHD3"/>
<evidence type="ECO:0000256" key="2">
    <source>
        <dbReference type="ARBA" id="ARBA00022490"/>
    </source>
</evidence>
<keyword evidence="3" id="KW-0970">Cilium biogenesis/degradation</keyword>
<dbReference type="GO" id="GO:0036038">
    <property type="term" value="C:MKS complex"/>
    <property type="evidence" value="ECO:0000318"/>
    <property type="project" value="GO_Central"/>
</dbReference>
<keyword evidence="4" id="KW-0206">Cytoskeleton</keyword>
<reference evidence="7" key="1">
    <citation type="submission" date="2006-10" db="EMBL/GenBank/DDBJ databases">
        <authorList>
            <person name="Amadeo P."/>
            <person name="Zhao Q."/>
            <person name="Wortman J."/>
            <person name="Fraser-Liggett C."/>
            <person name="Carlton J."/>
        </authorList>
    </citation>
    <scope>NUCLEOTIDE SEQUENCE</scope>
    <source>
        <strain evidence="7">G3</strain>
    </source>
</reference>
<dbReference type="RefSeq" id="XP_001320134.1">
    <property type="nucleotide sequence ID" value="XM_001320099.1"/>
</dbReference>
<gene>
    <name evidence="7" type="ORF">TVAG_064580</name>
</gene>
<comment type="subcellular location">
    <subcellularLocation>
        <location evidence="1">Cytoplasm</location>
        <location evidence="1">Cytoskeleton</location>
        <location evidence="1">Cilium basal body</location>
    </subcellularLocation>
</comment>
<dbReference type="OrthoDB" id="184109at2759"/>
<evidence type="ECO:0000256" key="4">
    <source>
        <dbReference type="ARBA" id="ARBA00023212"/>
    </source>
</evidence>
<evidence type="ECO:0000256" key="1">
    <source>
        <dbReference type="ARBA" id="ARBA00004120"/>
    </source>
</evidence>
<dbReference type="InterPro" id="IPR010796">
    <property type="entry name" value="C2_B9-type_dom"/>
</dbReference>
<evidence type="ECO:0000256" key="3">
    <source>
        <dbReference type="ARBA" id="ARBA00022794"/>
    </source>
</evidence>
<dbReference type="OMA" id="FELECPT"/>
<organism evidence="7 8">
    <name type="scientific">Trichomonas vaginalis (strain ATCC PRA-98 / G3)</name>
    <dbReference type="NCBI Taxonomy" id="412133"/>
    <lineage>
        <taxon>Eukaryota</taxon>
        <taxon>Metamonada</taxon>
        <taxon>Parabasalia</taxon>
        <taxon>Trichomonadida</taxon>
        <taxon>Trichomonadidae</taxon>
        <taxon>Trichomonas</taxon>
    </lineage>
</organism>
<evidence type="ECO:0000256" key="6">
    <source>
        <dbReference type="ARBA" id="ARBA00039272"/>
    </source>
</evidence>
<keyword evidence="8" id="KW-1185">Reference proteome</keyword>
<proteinExistence type="predicted"/>
<keyword evidence="2" id="KW-0963">Cytoplasm</keyword>
<dbReference type="EMBL" id="DS113389">
    <property type="protein sequence ID" value="EAY07911.1"/>
    <property type="molecule type" value="Genomic_DNA"/>
</dbReference>
<evidence type="ECO:0000256" key="5">
    <source>
        <dbReference type="ARBA" id="ARBA00023273"/>
    </source>
</evidence>
<evidence type="ECO:0000313" key="8">
    <source>
        <dbReference type="Proteomes" id="UP000001542"/>
    </source>
</evidence>
<dbReference type="Pfam" id="PF07162">
    <property type="entry name" value="B9-C2"/>
    <property type="match status" value="1"/>
</dbReference>
<reference evidence="7" key="2">
    <citation type="journal article" date="2007" name="Science">
        <title>Draft genome sequence of the sexually transmitted pathogen Trichomonas vaginalis.</title>
        <authorList>
            <person name="Carlton J.M."/>
            <person name="Hirt R.P."/>
            <person name="Silva J.C."/>
            <person name="Delcher A.L."/>
            <person name="Schatz M."/>
            <person name="Zhao Q."/>
            <person name="Wortman J.R."/>
            <person name="Bidwell S.L."/>
            <person name="Alsmark U.C.M."/>
            <person name="Besteiro S."/>
            <person name="Sicheritz-Ponten T."/>
            <person name="Noel C.J."/>
            <person name="Dacks J.B."/>
            <person name="Foster P.G."/>
            <person name="Simillion C."/>
            <person name="Van de Peer Y."/>
            <person name="Miranda-Saavedra D."/>
            <person name="Barton G.J."/>
            <person name="Westrop G.D."/>
            <person name="Mueller S."/>
            <person name="Dessi D."/>
            <person name="Fiori P.L."/>
            <person name="Ren Q."/>
            <person name="Paulsen I."/>
            <person name="Zhang H."/>
            <person name="Bastida-Corcuera F.D."/>
            <person name="Simoes-Barbosa A."/>
            <person name="Brown M.T."/>
            <person name="Hayes R.D."/>
            <person name="Mukherjee M."/>
            <person name="Okumura C.Y."/>
            <person name="Schneider R."/>
            <person name="Smith A.J."/>
            <person name="Vanacova S."/>
            <person name="Villalvazo M."/>
            <person name="Haas B.J."/>
            <person name="Pertea M."/>
            <person name="Feldblyum T.V."/>
            <person name="Utterback T.R."/>
            <person name="Shu C.L."/>
            <person name="Osoegawa K."/>
            <person name="de Jong P.J."/>
            <person name="Hrdy I."/>
            <person name="Horvathova L."/>
            <person name="Zubacova Z."/>
            <person name="Dolezal P."/>
            <person name="Malik S.B."/>
            <person name="Logsdon J.M. Jr."/>
            <person name="Henze K."/>
            <person name="Gupta A."/>
            <person name="Wang C.C."/>
            <person name="Dunne R.L."/>
            <person name="Upcroft J.A."/>
            <person name="Upcroft P."/>
            <person name="White O."/>
            <person name="Salzberg S.L."/>
            <person name="Tang P."/>
            <person name="Chiu C.-H."/>
            <person name="Lee Y.-S."/>
            <person name="Embley T.M."/>
            <person name="Coombs G.H."/>
            <person name="Mottram J.C."/>
            <person name="Tachezy J."/>
            <person name="Fraser-Liggett C.M."/>
            <person name="Johnson P.J."/>
        </authorList>
    </citation>
    <scope>NUCLEOTIDE SEQUENCE [LARGE SCALE GENOMIC DNA]</scope>
    <source>
        <strain evidence="7">G3</strain>
    </source>
</reference>